<dbReference type="Pfam" id="PF00534">
    <property type="entry name" value="Glycos_transf_1"/>
    <property type="match status" value="1"/>
</dbReference>
<name>A0A6J4R282_9ACTN</name>
<dbReference type="Gene3D" id="3.40.50.2000">
    <property type="entry name" value="Glycogen Phosphorylase B"/>
    <property type="match status" value="2"/>
</dbReference>
<proteinExistence type="predicted"/>
<dbReference type="NCBIfam" id="TIGR04348">
    <property type="entry name" value="selenoneine biosynthesis selenosugar synthase SenB"/>
    <property type="match status" value="1"/>
</dbReference>
<dbReference type="GO" id="GO:0016757">
    <property type="term" value="F:glycosyltransferase activity"/>
    <property type="evidence" value="ECO:0007669"/>
    <property type="project" value="InterPro"/>
</dbReference>
<dbReference type="InterPro" id="IPR001296">
    <property type="entry name" value="Glyco_trans_1"/>
</dbReference>
<organism evidence="2">
    <name type="scientific">uncultured Rubrobacteraceae bacterium</name>
    <dbReference type="NCBI Taxonomy" id="349277"/>
    <lineage>
        <taxon>Bacteria</taxon>
        <taxon>Bacillati</taxon>
        <taxon>Actinomycetota</taxon>
        <taxon>Rubrobacteria</taxon>
        <taxon>Rubrobacterales</taxon>
        <taxon>Rubrobacteraceae</taxon>
        <taxon>environmental samples</taxon>
    </lineage>
</organism>
<dbReference type="EMBL" id="CADCVE010000048">
    <property type="protein sequence ID" value="CAA9455046.1"/>
    <property type="molecule type" value="Genomic_DNA"/>
</dbReference>
<gene>
    <name evidence="2" type="ORF">AVDCRST_MAG28-2317</name>
</gene>
<dbReference type="SUPFAM" id="SSF53756">
    <property type="entry name" value="UDP-Glycosyltransferase/glycogen phosphorylase"/>
    <property type="match status" value="1"/>
</dbReference>
<accession>A0A6J4R282</accession>
<evidence type="ECO:0000259" key="1">
    <source>
        <dbReference type="Pfam" id="PF00534"/>
    </source>
</evidence>
<dbReference type="PANTHER" id="PTHR46660:SF2">
    <property type="entry name" value="GLYCOSYLTRANSFERASE 1 DOMAIN-CONTAINING PROTEIN 1"/>
    <property type="match status" value="1"/>
</dbReference>
<protein>
    <recommendedName>
        <fullName evidence="1">Glycosyl transferase family 1 domain-containing protein</fullName>
    </recommendedName>
</protein>
<sequence>MKVNVITPAGPKLRNGNRATAVRWSHFLRQTGHEVLLEESWSGNEPNVMIALHALRSHPSIKRYAATQPGRPLIVTLTGTDLYRDIRFDEAARESLELATALIVLQEKGLEELEPRHRAKARTIYQSANPMQPLLSAEGYFDVCVIGHLRDEKDPFRTALAAQLLPPTSSIRVTHTGHPYNEKFAEEARLHTLKNHRYRWLGETPWREARRLLARSRLLAQTSVMEGGANVVSEALASGVPVVASDIPGNVGMLGENYPGYYPVGDEEALARLLYRAETDEDFYLTLEARCEARKYLVLPEREKAALGSLVEEVMEATSPTKIGGYT</sequence>
<evidence type="ECO:0000313" key="2">
    <source>
        <dbReference type="EMBL" id="CAA9455046.1"/>
    </source>
</evidence>
<reference evidence="2" key="1">
    <citation type="submission" date="2020-02" db="EMBL/GenBank/DDBJ databases">
        <authorList>
            <person name="Meier V. D."/>
        </authorList>
    </citation>
    <scope>NUCLEOTIDE SEQUENCE</scope>
    <source>
        <strain evidence="2">AVDCRST_MAG28</strain>
    </source>
</reference>
<dbReference type="InterPro" id="IPR052622">
    <property type="entry name" value="Glycosyltransferase_G1"/>
</dbReference>
<dbReference type="InterPro" id="IPR027627">
    <property type="entry name" value="Glycosyltransferase_put"/>
</dbReference>
<dbReference type="PANTHER" id="PTHR46660">
    <property type="match status" value="1"/>
</dbReference>
<feature type="domain" description="Glycosyl transferase family 1" evidence="1">
    <location>
        <begin position="133"/>
        <end position="284"/>
    </location>
</feature>
<dbReference type="AlphaFoldDB" id="A0A6J4R282"/>